<accession>A0A7T1T276</accession>
<dbReference type="RefSeq" id="WP_197348542.1">
    <property type="nucleotide sequence ID" value="NZ_CP048882.1"/>
</dbReference>
<keyword evidence="2" id="KW-0560">Oxidoreductase</keyword>
<evidence type="ECO:0000256" key="6">
    <source>
        <dbReference type="PROSITE-ProRule" id="PRU01282"/>
    </source>
</evidence>
<evidence type="ECO:0000259" key="7">
    <source>
        <dbReference type="PROSITE" id="PS01124"/>
    </source>
</evidence>
<dbReference type="PROSITE" id="PS01124">
    <property type="entry name" value="HTH_ARAC_FAMILY_2"/>
    <property type="match status" value="1"/>
</dbReference>
<evidence type="ECO:0000256" key="5">
    <source>
        <dbReference type="ARBA" id="ARBA00023163"/>
    </source>
</evidence>
<comment type="similarity">
    <text evidence="1 6">Belongs to the ArsC family.</text>
</comment>
<dbReference type="Gene3D" id="1.10.10.60">
    <property type="entry name" value="Homeodomain-like"/>
    <property type="match status" value="1"/>
</dbReference>
<dbReference type="InterPro" id="IPR018062">
    <property type="entry name" value="HTH_AraC-typ_CS"/>
</dbReference>
<dbReference type="Proteomes" id="UP000595046">
    <property type="component" value="Chromosome"/>
</dbReference>
<keyword evidence="4" id="KW-0238">DNA-binding</keyword>
<keyword evidence="3" id="KW-0805">Transcription regulation</keyword>
<dbReference type="InterPro" id="IPR006660">
    <property type="entry name" value="Arsenate_reductase-like"/>
</dbReference>
<dbReference type="AlphaFoldDB" id="A0A7T1T276"/>
<keyword evidence="9" id="KW-1185">Reference proteome</keyword>
<dbReference type="Gene3D" id="3.40.50.880">
    <property type="match status" value="1"/>
</dbReference>
<proteinExistence type="inferred from homology"/>
<dbReference type="InterPro" id="IPR052158">
    <property type="entry name" value="INH-QAR"/>
</dbReference>
<evidence type="ECO:0000256" key="1">
    <source>
        <dbReference type="ARBA" id="ARBA00007198"/>
    </source>
</evidence>
<dbReference type="SUPFAM" id="SSF52833">
    <property type="entry name" value="Thioredoxin-like"/>
    <property type="match status" value="1"/>
</dbReference>
<keyword evidence="5" id="KW-0804">Transcription</keyword>
<dbReference type="GO" id="GO:0043565">
    <property type="term" value="F:sequence-specific DNA binding"/>
    <property type="evidence" value="ECO:0007669"/>
    <property type="project" value="InterPro"/>
</dbReference>
<reference evidence="9" key="1">
    <citation type="submission" date="2020-02" db="EMBL/GenBank/DDBJ databases">
        <title>Streptomyces sp. ASO4wet.</title>
        <authorList>
            <person name="Risdian C."/>
            <person name="Landwehr W."/>
            <person name="Schupp P."/>
            <person name="Wink J."/>
        </authorList>
    </citation>
    <scope>NUCLEOTIDE SEQUENCE [LARGE SCALE GENOMIC DNA]</scope>
    <source>
        <strain evidence="9">ASO4wet</strain>
    </source>
</reference>
<dbReference type="InterPro" id="IPR006659">
    <property type="entry name" value="Arsenate_reductase"/>
</dbReference>
<dbReference type="InterPro" id="IPR029062">
    <property type="entry name" value="Class_I_gatase-like"/>
</dbReference>
<dbReference type="PROSITE" id="PS00041">
    <property type="entry name" value="HTH_ARAC_FAMILY_1"/>
    <property type="match status" value="1"/>
</dbReference>
<dbReference type="Pfam" id="PF01965">
    <property type="entry name" value="DJ-1_PfpI"/>
    <property type="match status" value="1"/>
</dbReference>
<dbReference type="GO" id="GO:0003700">
    <property type="term" value="F:DNA-binding transcription factor activity"/>
    <property type="evidence" value="ECO:0007669"/>
    <property type="project" value="InterPro"/>
</dbReference>
<feature type="domain" description="HTH araC/xylS-type" evidence="7">
    <location>
        <begin position="215"/>
        <end position="313"/>
    </location>
</feature>
<dbReference type="InterPro" id="IPR018060">
    <property type="entry name" value="HTH_AraC"/>
</dbReference>
<dbReference type="InterPro" id="IPR002818">
    <property type="entry name" value="DJ-1/PfpI"/>
</dbReference>
<evidence type="ECO:0000256" key="4">
    <source>
        <dbReference type="ARBA" id="ARBA00023125"/>
    </source>
</evidence>
<dbReference type="CDD" id="cd03137">
    <property type="entry name" value="GATase1_AraC_1"/>
    <property type="match status" value="1"/>
</dbReference>
<dbReference type="EMBL" id="CP048882">
    <property type="protein sequence ID" value="QPP05039.1"/>
    <property type="molecule type" value="Genomic_DNA"/>
</dbReference>
<dbReference type="SUPFAM" id="SSF46689">
    <property type="entry name" value="Homeodomain-like"/>
    <property type="match status" value="2"/>
</dbReference>
<dbReference type="PANTHER" id="PTHR43130">
    <property type="entry name" value="ARAC-FAMILY TRANSCRIPTIONAL REGULATOR"/>
    <property type="match status" value="1"/>
</dbReference>
<dbReference type="Pfam" id="PF03960">
    <property type="entry name" value="ArsC"/>
    <property type="match status" value="1"/>
</dbReference>
<organism evidence="8 9">
    <name type="scientific">Streptomyces bathyalis</name>
    <dbReference type="NCBI Taxonomy" id="2710756"/>
    <lineage>
        <taxon>Bacteria</taxon>
        <taxon>Bacillati</taxon>
        <taxon>Actinomycetota</taxon>
        <taxon>Actinomycetes</taxon>
        <taxon>Kitasatosporales</taxon>
        <taxon>Streptomycetaceae</taxon>
        <taxon>Streptomyces</taxon>
    </lineage>
</organism>
<dbReference type="GO" id="GO:0008794">
    <property type="term" value="F:arsenate reductase (glutaredoxin) activity"/>
    <property type="evidence" value="ECO:0007669"/>
    <property type="project" value="InterPro"/>
</dbReference>
<evidence type="ECO:0000313" key="9">
    <source>
        <dbReference type="Proteomes" id="UP000595046"/>
    </source>
</evidence>
<dbReference type="PANTHER" id="PTHR43130:SF3">
    <property type="entry name" value="HTH-TYPE TRANSCRIPTIONAL REGULATOR RV1931C"/>
    <property type="match status" value="1"/>
</dbReference>
<dbReference type="SMART" id="SM00342">
    <property type="entry name" value="HTH_ARAC"/>
    <property type="match status" value="1"/>
</dbReference>
<gene>
    <name evidence="8" type="ORF">G4Z16_00040</name>
</gene>
<dbReference type="InterPro" id="IPR036249">
    <property type="entry name" value="Thioredoxin-like_sf"/>
</dbReference>
<evidence type="ECO:0000313" key="8">
    <source>
        <dbReference type="EMBL" id="QPP05039.1"/>
    </source>
</evidence>
<dbReference type="PROSITE" id="PS51353">
    <property type="entry name" value="ARSC"/>
    <property type="match status" value="1"/>
</dbReference>
<dbReference type="Gene3D" id="3.40.30.10">
    <property type="entry name" value="Glutaredoxin"/>
    <property type="match status" value="1"/>
</dbReference>
<dbReference type="CDD" id="cd03034">
    <property type="entry name" value="ArsC_ArsC"/>
    <property type="match status" value="1"/>
</dbReference>
<protein>
    <submittedName>
        <fullName evidence="8">Helix-turn-helix domain-containing protein</fullName>
    </submittedName>
</protein>
<dbReference type="SUPFAM" id="SSF52317">
    <property type="entry name" value="Class I glutamine amidotransferase-like"/>
    <property type="match status" value="1"/>
</dbReference>
<dbReference type="Pfam" id="PF12833">
    <property type="entry name" value="HTH_18"/>
    <property type="match status" value="1"/>
</dbReference>
<evidence type="ECO:0000256" key="2">
    <source>
        <dbReference type="ARBA" id="ARBA00023002"/>
    </source>
</evidence>
<name>A0A7T1T276_9ACTN</name>
<sequence length="452" mass="48849">MLRNVVALVGEQAAAFELGVVAQVFGLDRSDDGLPVHEFALCGATPGPVPTTSGFCLQVTHAPERIAQADLVTVPAWPQLERNPPEPLLEALREAVARGARVLSVCTGAFLLASAGILDGRRAATHWQFAGRLARLHPRVQVDSAVLYVEDGPVLTSAGAAAGIDACLHLVRREHGAATANALARRMVVPAHRAGGQAQFVEMPLPEARAGYGMTELVDWIQAHLDRPLTVEDLAAHVAMSPRTLARRFKEATGTTPHRWILDQRLQLAEELLENTSLPVEAVAARSGFGSADTLRHHFAARRGVAPAAHRRTFHAGTPPVSGEHNQARRKDRSMEIWINPACSKCRSALSLLDAEGAEYTVRRYLEEPPSVRELEDVLLRLGLEPWDITRTGEPAAGELGMESWPRDADNRTRWIDALAAHPSLIQRPIITADDGSAVVGRSPESVKSVLG</sequence>
<dbReference type="KEGG" id="sbat:G4Z16_00040"/>
<dbReference type="InterPro" id="IPR009057">
    <property type="entry name" value="Homeodomain-like_sf"/>
</dbReference>
<evidence type="ECO:0000256" key="3">
    <source>
        <dbReference type="ARBA" id="ARBA00023015"/>
    </source>
</evidence>